<reference evidence="2" key="1">
    <citation type="submission" date="2015-02" db="EMBL/GenBank/DDBJ databases">
        <title>Genome Assembly of Bacillaceae bacterium MTCC 8252.</title>
        <authorList>
            <person name="Verma A."/>
            <person name="Khatri I."/>
            <person name="Mual P."/>
            <person name="Subramanian S."/>
            <person name="Krishnamurthi S."/>
        </authorList>
    </citation>
    <scope>NUCLEOTIDE SEQUENCE [LARGE SCALE GENOMIC DNA]</scope>
    <source>
        <strain evidence="2">MTCC 8252</strain>
    </source>
</reference>
<keyword evidence="1" id="KW-1133">Transmembrane helix</keyword>
<dbReference type="RefSeq" id="WP_040037968.1">
    <property type="nucleotide sequence ID" value="NZ_JWIQ02000126.1"/>
</dbReference>
<keyword evidence="3" id="KW-1185">Reference proteome</keyword>
<gene>
    <name evidence="2" type="ORF">QY95_03219</name>
</gene>
<dbReference type="InterPro" id="IPR008407">
    <property type="entry name" value="Brnchd-chn_aa_trnsp_AzlD"/>
</dbReference>
<dbReference type="Pfam" id="PF05437">
    <property type="entry name" value="AzlD"/>
    <property type="match status" value="1"/>
</dbReference>
<evidence type="ECO:0000256" key="1">
    <source>
        <dbReference type="SAM" id="Phobius"/>
    </source>
</evidence>
<name>A0A0F5HTI7_BACTR</name>
<accession>A0A0F5HTI7</accession>
<sequence>MSVQLSVLLVIIGCSIVTMIPRVAPFLIVRNITLPEPVMKWLSFIPICILTALVAGSVIENEPASFFPDINWQVLAALLPTLLIALWTKSLLATVISGIIIMALLRNFL</sequence>
<organism evidence="2 3">
    <name type="scientific">Bacillus thermotolerans</name>
    <name type="common">Quasibacillus thermotolerans</name>
    <dbReference type="NCBI Taxonomy" id="1221996"/>
    <lineage>
        <taxon>Bacteria</taxon>
        <taxon>Bacillati</taxon>
        <taxon>Bacillota</taxon>
        <taxon>Bacilli</taxon>
        <taxon>Bacillales</taxon>
        <taxon>Bacillaceae</taxon>
        <taxon>Bacillus</taxon>
    </lineage>
</organism>
<dbReference type="STRING" id="1221996.QY95_03219"/>
<evidence type="ECO:0000313" key="3">
    <source>
        <dbReference type="Proteomes" id="UP000031563"/>
    </source>
</evidence>
<protein>
    <recommendedName>
        <fullName evidence="4">AzlD domain-containing protein</fullName>
    </recommendedName>
</protein>
<feature type="transmembrane region" description="Helical" evidence="1">
    <location>
        <begin position="41"/>
        <end position="59"/>
    </location>
</feature>
<dbReference type="EMBL" id="JWIR02000062">
    <property type="protein sequence ID" value="KKB36355.1"/>
    <property type="molecule type" value="Genomic_DNA"/>
</dbReference>
<evidence type="ECO:0000313" key="2">
    <source>
        <dbReference type="EMBL" id="KKB36355.1"/>
    </source>
</evidence>
<dbReference type="AlphaFoldDB" id="A0A0F5HTI7"/>
<proteinExistence type="predicted"/>
<comment type="caution">
    <text evidence="2">The sequence shown here is derived from an EMBL/GenBank/DDBJ whole genome shotgun (WGS) entry which is preliminary data.</text>
</comment>
<feature type="transmembrane region" description="Helical" evidence="1">
    <location>
        <begin position="6"/>
        <end position="29"/>
    </location>
</feature>
<keyword evidence="1" id="KW-0812">Transmembrane</keyword>
<evidence type="ECO:0008006" key="4">
    <source>
        <dbReference type="Google" id="ProtNLM"/>
    </source>
</evidence>
<feature type="transmembrane region" description="Helical" evidence="1">
    <location>
        <begin position="79"/>
        <end position="105"/>
    </location>
</feature>
<keyword evidence="1" id="KW-0472">Membrane</keyword>
<dbReference type="OrthoDB" id="7870017at2"/>
<dbReference type="Proteomes" id="UP000031563">
    <property type="component" value="Unassembled WGS sequence"/>
</dbReference>